<protein>
    <recommendedName>
        <fullName evidence="1">DUF7770 domain-containing protein</fullName>
    </recommendedName>
</protein>
<dbReference type="EMBL" id="JAULSY010000083">
    <property type="protein sequence ID" value="KAK0666729.1"/>
    <property type="molecule type" value="Genomic_DNA"/>
</dbReference>
<evidence type="ECO:0000313" key="2">
    <source>
        <dbReference type="EMBL" id="KAK0666729.1"/>
    </source>
</evidence>
<reference evidence="2" key="1">
    <citation type="submission" date="2023-06" db="EMBL/GenBank/DDBJ databases">
        <title>Genome-scale phylogeny and comparative genomics of the fungal order Sordariales.</title>
        <authorList>
            <consortium name="Lawrence Berkeley National Laboratory"/>
            <person name="Hensen N."/>
            <person name="Bonometti L."/>
            <person name="Westerberg I."/>
            <person name="Brannstrom I.O."/>
            <person name="Guillou S."/>
            <person name="Cros-Aarteil S."/>
            <person name="Calhoun S."/>
            <person name="Haridas S."/>
            <person name="Kuo A."/>
            <person name="Mondo S."/>
            <person name="Pangilinan J."/>
            <person name="Riley R."/>
            <person name="Labutti K."/>
            <person name="Andreopoulos B."/>
            <person name="Lipzen A."/>
            <person name="Chen C."/>
            <person name="Yanf M."/>
            <person name="Daum C."/>
            <person name="Ng V."/>
            <person name="Clum A."/>
            <person name="Steindorff A."/>
            <person name="Ohm R."/>
            <person name="Martin F."/>
            <person name="Silar P."/>
            <person name="Natvig D."/>
            <person name="Lalanne C."/>
            <person name="Gautier V."/>
            <person name="Ament-Velasquez S.L."/>
            <person name="Kruys A."/>
            <person name="Hutchinson M.I."/>
            <person name="Powell A.J."/>
            <person name="Barry K."/>
            <person name="Miller A.N."/>
            <person name="Grigoriev I.V."/>
            <person name="Debuchy R."/>
            <person name="Gladieux P."/>
            <person name="Thoren M.H."/>
            <person name="Johannesson H."/>
        </authorList>
    </citation>
    <scope>NUCLEOTIDE SEQUENCE</scope>
    <source>
        <strain evidence="2">CBS 307.81</strain>
    </source>
</reference>
<sequence>MDSNWDADKLKAEDLSARVSIVFLVAYENPSNKGDEEGLPPTNHWCLFLKTAGTASASIRVDMTPGYGSDGLRGKIEISSKPYECTNSSIKTLSFPATLGVTVQKIIDLISSKGRQKYQFTPEWEGCRYWNKTVVQDLQSAGYIKGGAKEAEEALGYYWVTPSGKQKRAIGKGTFRA</sequence>
<evidence type="ECO:0000313" key="3">
    <source>
        <dbReference type="Proteomes" id="UP001174997"/>
    </source>
</evidence>
<dbReference type="Proteomes" id="UP001174997">
    <property type="component" value="Unassembled WGS sequence"/>
</dbReference>
<gene>
    <name evidence="2" type="ORF">QBC41DRAFT_325207</name>
</gene>
<evidence type="ECO:0000259" key="1">
    <source>
        <dbReference type="Pfam" id="PF24968"/>
    </source>
</evidence>
<proteinExistence type="predicted"/>
<keyword evidence="3" id="KW-1185">Reference proteome</keyword>
<name>A0AA40DAH2_9PEZI</name>
<dbReference type="InterPro" id="IPR056672">
    <property type="entry name" value="DUF7770"/>
</dbReference>
<feature type="domain" description="DUF7770" evidence="1">
    <location>
        <begin position="23"/>
        <end position="175"/>
    </location>
</feature>
<organism evidence="2 3">
    <name type="scientific">Cercophora samala</name>
    <dbReference type="NCBI Taxonomy" id="330535"/>
    <lineage>
        <taxon>Eukaryota</taxon>
        <taxon>Fungi</taxon>
        <taxon>Dikarya</taxon>
        <taxon>Ascomycota</taxon>
        <taxon>Pezizomycotina</taxon>
        <taxon>Sordariomycetes</taxon>
        <taxon>Sordariomycetidae</taxon>
        <taxon>Sordariales</taxon>
        <taxon>Lasiosphaeriaceae</taxon>
        <taxon>Cercophora</taxon>
    </lineage>
</organism>
<comment type="caution">
    <text evidence="2">The sequence shown here is derived from an EMBL/GenBank/DDBJ whole genome shotgun (WGS) entry which is preliminary data.</text>
</comment>
<dbReference type="AlphaFoldDB" id="A0AA40DAH2"/>
<accession>A0AA40DAH2</accession>
<dbReference type="Pfam" id="PF24968">
    <property type="entry name" value="DUF7770"/>
    <property type="match status" value="1"/>
</dbReference>